<evidence type="ECO:0000313" key="1">
    <source>
        <dbReference type="EMBL" id="OMJ92816.1"/>
    </source>
</evidence>
<accession>A0A1R2CUX2</accession>
<dbReference type="EMBL" id="MPUH01000054">
    <property type="protein sequence ID" value="OMJ92816.1"/>
    <property type="molecule type" value="Genomic_DNA"/>
</dbReference>
<name>A0A1R2CUX2_9CILI</name>
<protein>
    <submittedName>
        <fullName evidence="1">Uncharacterized protein</fullName>
    </submittedName>
</protein>
<proteinExistence type="predicted"/>
<reference evidence="1 2" key="1">
    <citation type="submission" date="2016-11" db="EMBL/GenBank/DDBJ databases">
        <title>The macronuclear genome of Stentor coeruleus: a giant cell with tiny introns.</title>
        <authorList>
            <person name="Slabodnick M."/>
            <person name="Ruby J.G."/>
            <person name="Reiff S.B."/>
            <person name="Swart E.C."/>
            <person name="Gosai S."/>
            <person name="Prabakaran S."/>
            <person name="Witkowska E."/>
            <person name="Larue G.E."/>
            <person name="Fisher S."/>
            <person name="Freeman R.M."/>
            <person name="Gunawardena J."/>
            <person name="Chu W."/>
            <person name="Stover N.A."/>
            <person name="Gregory B.D."/>
            <person name="Nowacki M."/>
            <person name="Derisi J."/>
            <person name="Roy S.W."/>
            <person name="Marshall W.F."/>
            <person name="Sood P."/>
        </authorList>
    </citation>
    <scope>NUCLEOTIDE SEQUENCE [LARGE SCALE GENOMIC DNA]</scope>
    <source>
        <strain evidence="1">WM001</strain>
    </source>
</reference>
<comment type="caution">
    <text evidence="1">The sequence shown here is derived from an EMBL/GenBank/DDBJ whole genome shotgun (WGS) entry which is preliminary data.</text>
</comment>
<sequence length="86" mass="10118">MGSCMNISKKNAIRADRLRNSSDDSFEEINQSISFYDKVQMNRFERNHIINTLQDLKVSNFLRLELERSPLYMRRRSSSISSTIIT</sequence>
<dbReference type="Proteomes" id="UP000187209">
    <property type="component" value="Unassembled WGS sequence"/>
</dbReference>
<organism evidence="1 2">
    <name type="scientific">Stentor coeruleus</name>
    <dbReference type="NCBI Taxonomy" id="5963"/>
    <lineage>
        <taxon>Eukaryota</taxon>
        <taxon>Sar</taxon>
        <taxon>Alveolata</taxon>
        <taxon>Ciliophora</taxon>
        <taxon>Postciliodesmatophora</taxon>
        <taxon>Heterotrichea</taxon>
        <taxon>Heterotrichida</taxon>
        <taxon>Stentoridae</taxon>
        <taxon>Stentor</taxon>
    </lineage>
</organism>
<keyword evidence="2" id="KW-1185">Reference proteome</keyword>
<gene>
    <name evidence="1" type="ORF">SteCoe_4358</name>
</gene>
<dbReference type="AlphaFoldDB" id="A0A1R2CUX2"/>
<evidence type="ECO:0000313" key="2">
    <source>
        <dbReference type="Proteomes" id="UP000187209"/>
    </source>
</evidence>